<dbReference type="GO" id="GO:0020037">
    <property type="term" value="F:heme binding"/>
    <property type="evidence" value="ECO:0007669"/>
    <property type="project" value="InterPro"/>
</dbReference>
<dbReference type="InterPro" id="IPR032407">
    <property type="entry name" value="MHB"/>
</dbReference>
<organism evidence="2 3">
    <name type="scientific">Nocardia panacis</name>
    <dbReference type="NCBI Taxonomy" id="2340916"/>
    <lineage>
        <taxon>Bacteria</taxon>
        <taxon>Bacillati</taxon>
        <taxon>Actinomycetota</taxon>
        <taxon>Actinomycetes</taxon>
        <taxon>Mycobacteriales</taxon>
        <taxon>Nocardiaceae</taxon>
        <taxon>Nocardia</taxon>
    </lineage>
</organism>
<gene>
    <name evidence="2" type="ORF">D5S18_04630</name>
</gene>
<reference evidence="2 3" key="1">
    <citation type="submission" date="2018-09" db="EMBL/GenBank/DDBJ databases">
        <title>YIM PH21274 draft genome.</title>
        <authorList>
            <person name="Miao C."/>
        </authorList>
    </citation>
    <scope>NUCLEOTIDE SEQUENCE [LARGE SCALE GENOMIC DNA]</scope>
    <source>
        <strain evidence="2 3">YIM PH 21724</strain>
    </source>
</reference>
<dbReference type="Proteomes" id="UP000266677">
    <property type="component" value="Unassembled WGS sequence"/>
</dbReference>
<dbReference type="RefSeq" id="WP_120038304.1">
    <property type="nucleotide sequence ID" value="NZ_QZFU01000012.1"/>
</dbReference>
<feature type="chain" id="PRO_5017385622" evidence="1">
    <location>
        <begin position="29"/>
        <end position="124"/>
    </location>
</feature>
<evidence type="ECO:0000313" key="3">
    <source>
        <dbReference type="Proteomes" id="UP000266677"/>
    </source>
</evidence>
<keyword evidence="1" id="KW-0732">Signal</keyword>
<dbReference type="NCBIfam" id="TIGR04529">
    <property type="entry name" value="MTB_hemophore"/>
    <property type="match status" value="1"/>
</dbReference>
<dbReference type="AlphaFoldDB" id="A0A3A4K2G0"/>
<comment type="caution">
    <text evidence="2">The sequence shown here is derived from an EMBL/GenBank/DDBJ whole genome shotgun (WGS) entry which is preliminary data.</text>
</comment>
<evidence type="ECO:0000256" key="1">
    <source>
        <dbReference type="SAM" id="SignalP"/>
    </source>
</evidence>
<protein>
    <submittedName>
        <fullName evidence="2">Hemophore-related protein</fullName>
    </submittedName>
</protein>
<proteinExistence type="predicted"/>
<dbReference type="OrthoDB" id="4569120at2"/>
<accession>A0A3A4K2G0</accession>
<dbReference type="EMBL" id="QZFU01000012">
    <property type="protein sequence ID" value="RJO78814.1"/>
    <property type="molecule type" value="Genomic_DNA"/>
</dbReference>
<evidence type="ECO:0000313" key="2">
    <source>
        <dbReference type="EMBL" id="RJO78814.1"/>
    </source>
</evidence>
<sequence>MKRFTLAALATGGAATVAMLLGPGIAAADATSIVAPLLDSPCSFAQVDKALHAKAPILANMLDNNPAQKAELQAKFDLPPDQRRAALQQAINDNPDAAAQAQNDPRAAAIADQLAQVAAVCQSY</sequence>
<feature type="signal peptide" evidence="1">
    <location>
        <begin position="1"/>
        <end position="28"/>
    </location>
</feature>
<name>A0A3A4K2G0_9NOCA</name>
<keyword evidence="3" id="KW-1185">Reference proteome</keyword>